<dbReference type="EMBL" id="CP017141">
    <property type="protein sequence ID" value="AOM80833.1"/>
    <property type="molecule type" value="Genomic_DNA"/>
</dbReference>
<feature type="chain" id="PRO_5009098999" description="Peptidase metallopeptidase domain-containing protein" evidence="1">
    <location>
        <begin position="19"/>
        <end position="261"/>
    </location>
</feature>
<evidence type="ECO:0000256" key="1">
    <source>
        <dbReference type="SAM" id="SignalP"/>
    </source>
</evidence>
<dbReference type="SMART" id="SM00235">
    <property type="entry name" value="ZnMc"/>
    <property type="match status" value="1"/>
</dbReference>
<dbReference type="InterPro" id="IPR006026">
    <property type="entry name" value="Peptidase_Metallo"/>
</dbReference>
<dbReference type="Proteomes" id="UP000094313">
    <property type="component" value="Chromosome"/>
</dbReference>
<dbReference type="Pfam" id="PF01400">
    <property type="entry name" value="Astacin"/>
    <property type="match status" value="1"/>
</dbReference>
<evidence type="ECO:0000313" key="3">
    <source>
        <dbReference type="EMBL" id="AOM80833.1"/>
    </source>
</evidence>
<feature type="domain" description="Peptidase metallopeptidase" evidence="2">
    <location>
        <begin position="63"/>
        <end position="204"/>
    </location>
</feature>
<dbReference type="PROSITE" id="PS51257">
    <property type="entry name" value="PROKAR_LIPOPROTEIN"/>
    <property type="match status" value="1"/>
</dbReference>
<keyword evidence="1" id="KW-0732">Signal</keyword>
<dbReference type="InterPro" id="IPR024079">
    <property type="entry name" value="MetalloPept_cat_dom_sf"/>
</dbReference>
<keyword evidence="4" id="KW-1185">Reference proteome</keyword>
<reference evidence="3 4" key="1">
    <citation type="submission" date="2016-08" db="EMBL/GenBank/DDBJ databases">
        <authorList>
            <person name="Seilhamer J.J."/>
        </authorList>
    </citation>
    <scope>NUCLEOTIDE SEQUENCE [LARGE SCALE GENOMIC DNA]</scope>
    <source>
        <strain evidence="3 4">DX4</strain>
    </source>
</reference>
<dbReference type="KEGG" id="psty:BFS30_16905"/>
<protein>
    <recommendedName>
        <fullName evidence="2">Peptidase metallopeptidase domain-containing protein</fullName>
    </recommendedName>
</protein>
<evidence type="ECO:0000313" key="4">
    <source>
        <dbReference type="Proteomes" id="UP000094313"/>
    </source>
</evidence>
<dbReference type="PANTHER" id="PTHR10127">
    <property type="entry name" value="DISCOIDIN, CUB, EGF, LAMININ , AND ZINC METALLOPROTEASE DOMAIN CONTAINING"/>
    <property type="match status" value="1"/>
</dbReference>
<organism evidence="3 4">
    <name type="scientific">Pedobacter steynii</name>
    <dbReference type="NCBI Taxonomy" id="430522"/>
    <lineage>
        <taxon>Bacteria</taxon>
        <taxon>Pseudomonadati</taxon>
        <taxon>Bacteroidota</taxon>
        <taxon>Sphingobacteriia</taxon>
        <taxon>Sphingobacteriales</taxon>
        <taxon>Sphingobacteriaceae</taxon>
        <taxon>Pedobacter</taxon>
    </lineage>
</organism>
<sequence length="261" mass="28858">MKITKNLLFVAATLLIMAGCKKNTDNIQQETPVVKTESSAPFSCEMRVDAPNGLPGTESNGPANKVWPNGSIIKVRFSGGTTYVRSKVQQYAKSWETYANLTFQFVADNAAADIKVAFDAGGSWSYIGTDTKNKTVSMNYGWFNNNTSDTEFRRTVTHEFGHALGLNHEQSHPDANIPWNTQAVYDYYMGAPNYWTKAQVDYNVLAVSSRTGLNYTAYDSASIMHYPVQAQFTTNNVTIAANNTTISAKDALYMTSIYPGR</sequence>
<evidence type="ECO:0000259" key="2">
    <source>
        <dbReference type="SMART" id="SM00235"/>
    </source>
</evidence>
<dbReference type="SUPFAM" id="SSF55486">
    <property type="entry name" value="Metalloproteases ('zincins'), catalytic domain"/>
    <property type="match status" value="1"/>
</dbReference>
<dbReference type="InterPro" id="IPR001506">
    <property type="entry name" value="Peptidase_M12A"/>
</dbReference>
<dbReference type="GO" id="GO:0008270">
    <property type="term" value="F:zinc ion binding"/>
    <property type="evidence" value="ECO:0007669"/>
    <property type="project" value="InterPro"/>
</dbReference>
<gene>
    <name evidence="3" type="ORF">BFS30_16905</name>
</gene>
<dbReference type="GO" id="GO:0006508">
    <property type="term" value="P:proteolysis"/>
    <property type="evidence" value="ECO:0007669"/>
    <property type="project" value="InterPro"/>
</dbReference>
<dbReference type="Gene3D" id="3.40.390.10">
    <property type="entry name" value="Collagenase (Catalytic Domain)"/>
    <property type="match status" value="1"/>
</dbReference>
<dbReference type="RefSeq" id="WP_069382487.1">
    <property type="nucleotide sequence ID" value="NZ_CP017141.1"/>
</dbReference>
<proteinExistence type="predicted"/>
<dbReference type="GO" id="GO:0004222">
    <property type="term" value="F:metalloendopeptidase activity"/>
    <property type="evidence" value="ECO:0007669"/>
    <property type="project" value="InterPro"/>
</dbReference>
<dbReference type="AlphaFoldDB" id="A0A1D7QQ90"/>
<accession>A0A1D7QQ90</accession>
<feature type="signal peptide" evidence="1">
    <location>
        <begin position="1"/>
        <end position="18"/>
    </location>
</feature>
<name>A0A1D7QQ90_9SPHI</name>
<dbReference type="PANTHER" id="PTHR10127:SF850">
    <property type="entry name" value="METALLOENDOPEPTIDASE"/>
    <property type="match status" value="1"/>
</dbReference>